<evidence type="ECO:0000313" key="2">
    <source>
        <dbReference type="EMBL" id="CDR16363.1"/>
    </source>
</evidence>
<dbReference type="AlphaFoldDB" id="A0A061A277"/>
<dbReference type="InterPro" id="IPR014914">
    <property type="entry name" value="RES_dom"/>
</dbReference>
<feature type="domain" description="RES" evidence="1">
    <location>
        <begin position="38"/>
        <end position="184"/>
    </location>
</feature>
<name>A0A061A277_9ACTN</name>
<sequence length="219" mass="24434">MVRQAPPEGARMSPNLFVLSAGTELWRCHETAYACAEFNPKPAHSFFGGNRFDATTEDRYPYLYAAVAPTTALAEVMLRDMEFTGPEGRRQVPWALAAPRSLSKVRVTEDLVLVRLVEEEDLAAVFQTSWLLETDEYAQTRAWAREIRRQVPDAQGLVWQSRRHRPHPALVLFGDRCGEEPLKAVPGQAHNLGTFEGAGEANQLLAPLRAVVIPPGMRV</sequence>
<dbReference type="Pfam" id="PF08808">
    <property type="entry name" value="RES"/>
    <property type="match status" value="1"/>
</dbReference>
<dbReference type="HOGENOM" id="CLU_102935_1_0_11"/>
<reference evidence="2" key="1">
    <citation type="submission" date="2014-05" db="EMBL/GenBank/DDBJ databases">
        <authorList>
            <person name="Horn Fabian"/>
        </authorList>
    </citation>
    <scope>NUCLEOTIDE SEQUENCE</scope>
</reference>
<evidence type="ECO:0000259" key="1">
    <source>
        <dbReference type="SMART" id="SM00953"/>
    </source>
</evidence>
<protein>
    <submittedName>
        <fullName evidence="2">RES domain protein</fullName>
    </submittedName>
</protein>
<proteinExistence type="predicted"/>
<dbReference type="SMART" id="SM00953">
    <property type="entry name" value="RES"/>
    <property type="match status" value="1"/>
</dbReference>
<organism evidence="2">
    <name type="scientific">Streptomyces iranensis</name>
    <dbReference type="NCBI Taxonomy" id="576784"/>
    <lineage>
        <taxon>Bacteria</taxon>
        <taxon>Bacillati</taxon>
        <taxon>Actinomycetota</taxon>
        <taxon>Actinomycetes</taxon>
        <taxon>Kitasatosporales</taxon>
        <taxon>Streptomycetaceae</taxon>
        <taxon>Streptomyces</taxon>
        <taxon>Streptomyces violaceusniger group</taxon>
    </lineage>
</organism>
<gene>
    <name evidence="2" type="ORF">SIRAN9013</name>
</gene>
<accession>A0A061A277</accession>
<dbReference type="EMBL" id="LK022848">
    <property type="protein sequence ID" value="CDR16363.1"/>
    <property type="molecule type" value="Genomic_DNA"/>
</dbReference>